<dbReference type="AlphaFoldDB" id="A0A1B2EZT0"/>
<dbReference type="RefSeq" id="WP_099516217.1">
    <property type="nucleotide sequence ID" value="NZ_CP016621.1"/>
</dbReference>
<evidence type="ECO:0000313" key="1">
    <source>
        <dbReference type="EMBL" id="ANY85444.1"/>
    </source>
</evidence>
<organism evidence="1">
    <name type="scientific">Microvirga ossetica</name>
    <dbReference type="NCBI Taxonomy" id="1882682"/>
    <lineage>
        <taxon>Bacteria</taxon>
        <taxon>Pseudomonadati</taxon>
        <taxon>Pseudomonadota</taxon>
        <taxon>Alphaproteobacteria</taxon>
        <taxon>Hyphomicrobiales</taxon>
        <taxon>Methylobacteriaceae</taxon>
        <taxon>Microvirga</taxon>
    </lineage>
</organism>
<name>A0A1B2EZT0_9HYPH</name>
<dbReference type="KEGG" id="moc:BB934_45330"/>
<sequence>MTDRNRALLLAQGLGIVVLIKRTADNPRKVELELCPGYGLRATGRPYFRCKTWKKALAFLEDFGAASKAPCEPGVFPNPAFLAFLKDRCPEITIDGHWLR</sequence>
<keyword evidence="1" id="KW-0614">Plasmid</keyword>
<accession>A0A1B2EZT0</accession>
<geneLocation type="plasmid" evidence="1">
    <name>unnamed5</name>
</geneLocation>
<reference evidence="1" key="1">
    <citation type="submission" date="2016-07" db="EMBL/GenBank/DDBJ databases">
        <title>Microvirga ossetica sp. nov. a new species of rhizobia isolated from root nodules of the legume species Vicia alpestris Steven originated from North Ossetia region in the Caucasus.</title>
        <authorList>
            <person name="Safronova V.I."/>
            <person name="Kuznetsova I.G."/>
            <person name="Sazanova A.L."/>
            <person name="Belimov A."/>
            <person name="Andronov E."/>
            <person name="Osledkin Y.S."/>
            <person name="Onishchuk O.P."/>
            <person name="Kurchak O.N."/>
            <person name="Shaposhnikov A.I."/>
            <person name="Willems A."/>
            <person name="Tikhonovich I.A."/>
        </authorList>
    </citation>
    <scope>NUCLEOTIDE SEQUENCE [LARGE SCALE GENOMIC DNA]</scope>
    <source>
        <strain evidence="1">V5/3M</strain>
        <plasmid evidence="1">unnamed5</plasmid>
    </source>
</reference>
<protein>
    <submittedName>
        <fullName evidence="1">Uncharacterized protein</fullName>
    </submittedName>
</protein>
<dbReference type="EMBL" id="CP016621">
    <property type="protein sequence ID" value="ANY85444.1"/>
    <property type="molecule type" value="Genomic_DNA"/>
</dbReference>
<proteinExistence type="predicted"/>
<gene>
    <name evidence="1" type="ORF">BB934_45330</name>
</gene>